<evidence type="ECO:0000256" key="1">
    <source>
        <dbReference type="SAM" id="Phobius"/>
    </source>
</evidence>
<keyword evidence="1" id="KW-0472">Membrane</keyword>
<sequence length="121" mass="14115">MYVRKCVLRFVKLWTLDTDWRHRICCIDNKYLRRKKMSALNAANASTNVTIGNEIIYVPFAISIFGLIGNAVAFLTIVLSDLRKNYVNIYLLVLLCSDSVLLLDFFLQPLFRFDVLNFWTI</sequence>
<organism evidence="2 3">
    <name type="scientific">Globodera rostochiensis</name>
    <name type="common">Golden nematode worm</name>
    <name type="synonym">Heterodera rostochiensis</name>
    <dbReference type="NCBI Taxonomy" id="31243"/>
    <lineage>
        <taxon>Eukaryota</taxon>
        <taxon>Metazoa</taxon>
        <taxon>Ecdysozoa</taxon>
        <taxon>Nematoda</taxon>
        <taxon>Chromadorea</taxon>
        <taxon>Rhabditida</taxon>
        <taxon>Tylenchina</taxon>
        <taxon>Tylenchomorpha</taxon>
        <taxon>Tylenchoidea</taxon>
        <taxon>Heteroderidae</taxon>
        <taxon>Heteroderinae</taxon>
        <taxon>Globodera</taxon>
    </lineage>
</organism>
<evidence type="ECO:0000313" key="2">
    <source>
        <dbReference type="Proteomes" id="UP000887572"/>
    </source>
</evidence>
<dbReference type="WBParaSite" id="Gr19_v10_g5558.t1">
    <property type="protein sequence ID" value="Gr19_v10_g5558.t1"/>
    <property type="gene ID" value="Gr19_v10_g5558"/>
</dbReference>
<keyword evidence="2" id="KW-1185">Reference proteome</keyword>
<accession>A0A914HZU7</accession>
<protein>
    <submittedName>
        <fullName evidence="3">G-protein coupled receptors family 1 profile domain-containing protein</fullName>
    </submittedName>
</protein>
<keyword evidence="1" id="KW-1133">Transmembrane helix</keyword>
<dbReference type="AlphaFoldDB" id="A0A914HZU7"/>
<proteinExistence type="predicted"/>
<feature type="transmembrane region" description="Helical" evidence="1">
    <location>
        <begin position="55"/>
        <end position="77"/>
    </location>
</feature>
<feature type="transmembrane region" description="Helical" evidence="1">
    <location>
        <begin position="89"/>
        <end position="111"/>
    </location>
</feature>
<dbReference type="Proteomes" id="UP000887572">
    <property type="component" value="Unplaced"/>
</dbReference>
<keyword evidence="1" id="KW-0812">Transmembrane</keyword>
<evidence type="ECO:0000313" key="3">
    <source>
        <dbReference type="WBParaSite" id="Gr19_v10_g5558.t1"/>
    </source>
</evidence>
<reference evidence="3" key="1">
    <citation type="submission" date="2022-11" db="UniProtKB">
        <authorList>
            <consortium name="WormBaseParasite"/>
        </authorList>
    </citation>
    <scope>IDENTIFICATION</scope>
</reference>
<name>A0A914HZU7_GLORO</name>